<dbReference type="InterPro" id="IPR002634">
    <property type="entry name" value="BolA"/>
</dbReference>
<gene>
    <name evidence="2" type="ORF">EHF_0810</name>
</gene>
<dbReference type="eggNOG" id="COG0271">
    <property type="taxonomic scope" value="Bacteria"/>
</dbReference>
<dbReference type="Pfam" id="PF01722">
    <property type="entry name" value="BolA"/>
    <property type="match status" value="1"/>
</dbReference>
<dbReference type="InterPro" id="IPR036065">
    <property type="entry name" value="BolA-like_sf"/>
</dbReference>
<sequence length="96" mass="11297">MDVIQKIKSKITSALNVFKIEIIDESFKHRDHVFQSIYSTSHLKVQIVSNDFLEISIINRHKLLYKILEDEIKLIHSISFSLYTKAEYNTLLEESN</sequence>
<dbReference type="PANTHER" id="PTHR46230">
    <property type="match status" value="1"/>
</dbReference>
<accession>X5H406</accession>
<dbReference type="Gene3D" id="3.30.300.90">
    <property type="entry name" value="BolA-like"/>
    <property type="match status" value="1"/>
</dbReference>
<dbReference type="STRING" id="391036.EHF_0810"/>
<dbReference type="PIRSF" id="PIRSF003113">
    <property type="entry name" value="BolA"/>
    <property type="match status" value="1"/>
</dbReference>
<proteinExistence type="inferred from homology"/>
<dbReference type="KEGG" id="ehh:EHF_0810"/>
<organism evidence="2 3">
    <name type="scientific">Ehrlichia japonica</name>
    <dbReference type="NCBI Taxonomy" id="391036"/>
    <lineage>
        <taxon>Bacteria</taxon>
        <taxon>Pseudomonadati</taxon>
        <taxon>Pseudomonadota</taxon>
        <taxon>Alphaproteobacteria</taxon>
        <taxon>Rickettsiales</taxon>
        <taxon>Anaplasmataceae</taxon>
        <taxon>Ehrlichia</taxon>
    </lineage>
</organism>
<name>X5H406_9RICK</name>
<evidence type="ECO:0000256" key="1">
    <source>
        <dbReference type="RuleBase" id="RU003860"/>
    </source>
</evidence>
<dbReference type="GO" id="GO:0016226">
    <property type="term" value="P:iron-sulfur cluster assembly"/>
    <property type="evidence" value="ECO:0007669"/>
    <property type="project" value="TreeGrafter"/>
</dbReference>
<evidence type="ECO:0000313" key="3">
    <source>
        <dbReference type="Proteomes" id="UP000023762"/>
    </source>
</evidence>
<dbReference type="Proteomes" id="UP000023762">
    <property type="component" value="Chromosome"/>
</dbReference>
<dbReference type="HOGENOM" id="CLU_109462_2_2_5"/>
<dbReference type="SUPFAM" id="SSF82657">
    <property type="entry name" value="BolA-like"/>
    <property type="match status" value="1"/>
</dbReference>
<dbReference type="PANTHER" id="PTHR46230:SF7">
    <property type="entry name" value="BOLA-LIKE PROTEIN 1"/>
    <property type="match status" value="1"/>
</dbReference>
<reference evidence="2 3" key="1">
    <citation type="submission" date="2014-03" db="EMBL/GenBank/DDBJ databases">
        <title>Sequencing and Comparison of Genomes and Transcriptome Profiles of Human Ehrlichiosis Agents.</title>
        <authorList>
            <person name="Lin M."/>
            <person name="Daugherty S.C."/>
            <person name="Nagaraj S."/>
            <person name="Cheng Z."/>
            <person name="Xiong Q."/>
            <person name="Lin F.-Y."/>
            <person name="Sengamalay N."/>
            <person name="Ott S."/>
            <person name="Godinez A."/>
            <person name="Tallon L.J."/>
            <person name="Sadzewicz L."/>
            <person name="Fraser C.M."/>
            <person name="Dunning Hotopp J.C."/>
            <person name="Rikihisa Y."/>
        </authorList>
    </citation>
    <scope>NUCLEOTIDE SEQUENCE [LARGE SCALE GENOMIC DNA]</scope>
    <source>
        <strain evidence="2 3">HF</strain>
    </source>
</reference>
<dbReference type="RefSeq" id="WP_044195344.1">
    <property type="nucleotide sequence ID" value="NZ_CP007474.1"/>
</dbReference>
<keyword evidence="3" id="KW-1185">Reference proteome</keyword>
<dbReference type="EMBL" id="CP007474">
    <property type="protein sequence ID" value="AHX04820.1"/>
    <property type="molecule type" value="Genomic_DNA"/>
</dbReference>
<protein>
    <submittedName>
        <fullName evidence="2">BolA-like family protein</fullName>
    </submittedName>
</protein>
<dbReference type="AlphaFoldDB" id="X5H406"/>
<evidence type="ECO:0000313" key="2">
    <source>
        <dbReference type="EMBL" id="AHX04820.1"/>
    </source>
</evidence>
<dbReference type="OrthoDB" id="9811118at2"/>
<comment type="similarity">
    <text evidence="1">Belongs to the BolA/IbaG family.</text>
</comment>